<dbReference type="STRING" id="1799789.AX660_11665"/>
<dbReference type="Pfam" id="PF07593">
    <property type="entry name" value="UnbV_ASPIC"/>
    <property type="match status" value="1"/>
</dbReference>
<feature type="chain" id="PRO_5007469233" description="ASPIC/UnbV domain-containing protein" evidence="2">
    <location>
        <begin position="24"/>
        <end position="760"/>
    </location>
</feature>
<dbReference type="EMBL" id="LSNE01000005">
    <property type="protein sequence ID" value="KXI28847.1"/>
    <property type="molecule type" value="Genomic_DNA"/>
</dbReference>
<dbReference type="PANTHER" id="PTHR16026">
    <property type="entry name" value="CARTILAGE ACIDIC PROTEIN 1"/>
    <property type="match status" value="1"/>
</dbReference>
<dbReference type="Proteomes" id="UP000070299">
    <property type="component" value="Unassembled WGS sequence"/>
</dbReference>
<gene>
    <name evidence="4" type="ORF">AX660_11665</name>
</gene>
<dbReference type="InterPro" id="IPR011519">
    <property type="entry name" value="UnbV_ASPIC"/>
</dbReference>
<dbReference type="RefSeq" id="WP_068375653.1">
    <property type="nucleotide sequence ID" value="NZ_LSNE01000005.1"/>
</dbReference>
<proteinExistence type="predicted"/>
<name>A0A136A0Y2_9ALTE</name>
<evidence type="ECO:0000313" key="5">
    <source>
        <dbReference type="Proteomes" id="UP000070299"/>
    </source>
</evidence>
<organism evidence="4 5">
    <name type="scientific">Paraglaciecola hydrolytica</name>
    <dbReference type="NCBI Taxonomy" id="1799789"/>
    <lineage>
        <taxon>Bacteria</taxon>
        <taxon>Pseudomonadati</taxon>
        <taxon>Pseudomonadota</taxon>
        <taxon>Gammaproteobacteria</taxon>
        <taxon>Alteromonadales</taxon>
        <taxon>Alteromonadaceae</taxon>
        <taxon>Paraglaciecola</taxon>
    </lineage>
</organism>
<comment type="caution">
    <text evidence="4">The sequence shown here is derived from an EMBL/GenBank/DDBJ whole genome shotgun (WGS) entry which is preliminary data.</text>
</comment>
<dbReference type="InterPro" id="IPR028994">
    <property type="entry name" value="Integrin_alpha_N"/>
</dbReference>
<dbReference type="OrthoDB" id="100785at2"/>
<dbReference type="InterPro" id="IPR013517">
    <property type="entry name" value="FG-GAP"/>
</dbReference>
<feature type="domain" description="ASPIC/UnbV" evidence="3">
    <location>
        <begin position="688"/>
        <end position="756"/>
    </location>
</feature>
<dbReference type="PANTHER" id="PTHR16026:SF0">
    <property type="entry name" value="CARTILAGE ACIDIC PROTEIN 1"/>
    <property type="match status" value="1"/>
</dbReference>
<sequence>MNKLSSAISVSAIVFTTSLFISACSSVIDKQTKHNASPSQPVINNAVRINNQTNYVMDYEVQGSLLKKLTLHLSLDKHYGSLSLSANNDVLVDNMDIPSAGEHTLNVLVPFKKLGQQVLSFSGRSNNITINHAYFEDINGLDLPSYRNISQEIGLDTEETYKYGGPAVADYDQDGDYDFALNNHNHIPTQIVTNNKGKVSIQRLFDSPRDLHGSSFGDYDKDGDLDLLIALGGGSGTNPTSYELFRNDSGQFINVSTAAGINLPARGRSPRWVDIDLDGDLDIALFNAQTPNYSGPIQIFYKNNGDGTFTHTQITGLQDAYAERVLVTDINNDGKDDFLLFSPASLWLNNGDWTFTDVSKQWLPEHINGQEHIINAAQLDVNNDGLFDLYFARGKTHYQLSNKSIDFNPNNKKLDIRDNGETGTTLINFSAKGDINLSDMELVYRLYDGGWAIYLGDNKTRHVVNAKGFQDRQRPIEMRSAPMSLNISQDMANGWPQSRENNGMYIGYLGNGQWRAEWVRKQNVFWGVSFSLTGVSDVSHEWPPNYRNEKDILLINQGDHFVDASDAWNLPPGGDHWGVTHGDMNNDGFEDIFLYRYGFLKERIADLVLLNTGNNSFEISTQHGAFTPTDPGHGDMGQAFDFDLDGQIDMLNGSEEEGHWYLYKNVSNNTNNFVLVDVDYSPINKVDAYSAVVTITTASGKQYKKRVGSAGESFSQSMLNKVHFGLGQETHIKRIEVRWRNGETFVLNDLEANKMYSLHP</sequence>
<dbReference type="AlphaFoldDB" id="A0A136A0Y2"/>
<keyword evidence="1 2" id="KW-0732">Signal</keyword>
<dbReference type="Gene3D" id="2.130.10.130">
    <property type="entry name" value="Integrin alpha, N-terminal"/>
    <property type="match status" value="1"/>
</dbReference>
<evidence type="ECO:0000256" key="1">
    <source>
        <dbReference type="ARBA" id="ARBA00022729"/>
    </source>
</evidence>
<evidence type="ECO:0000259" key="3">
    <source>
        <dbReference type="Pfam" id="PF07593"/>
    </source>
</evidence>
<protein>
    <recommendedName>
        <fullName evidence="3">ASPIC/UnbV domain-containing protein</fullName>
    </recommendedName>
</protein>
<dbReference type="SUPFAM" id="SSF69318">
    <property type="entry name" value="Integrin alpha N-terminal domain"/>
    <property type="match status" value="2"/>
</dbReference>
<dbReference type="InterPro" id="IPR027039">
    <property type="entry name" value="Crtac1"/>
</dbReference>
<accession>A0A136A0Y2</accession>
<evidence type="ECO:0000256" key="2">
    <source>
        <dbReference type="SAM" id="SignalP"/>
    </source>
</evidence>
<feature type="signal peptide" evidence="2">
    <location>
        <begin position="1"/>
        <end position="23"/>
    </location>
</feature>
<dbReference type="PROSITE" id="PS51257">
    <property type="entry name" value="PROKAR_LIPOPROTEIN"/>
    <property type="match status" value="1"/>
</dbReference>
<reference evidence="5" key="1">
    <citation type="submission" date="2016-02" db="EMBL/GenBank/DDBJ databases">
        <authorList>
            <person name="Schultz-Johansen M."/>
            <person name="Glaring M.A."/>
            <person name="Bech P.K."/>
            <person name="Stougaard P."/>
        </authorList>
    </citation>
    <scope>NUCLEOTIDE SEQUENCE [LARGE SCALE GENOMIC DNA]</scope>
    <source>
        <strain evidence="5">S66</strain>
    </source>
</reference>
<keyword evidence="5" id="KW-1185">Reference proteome</keyword>
<evidence type="ECO:0000313" key="4">
    <source>
        <dbReference type="EMBL" id="KXI28847.1"/>
    </source>
</evidence>
<dbReference type="Pfam" id="PF13517">
    <property type="entry name" value="FG-GAP_3"/>
    <property type="match status" value="1"/>
</dbReference>